<dbReference type="PROSITE" id="PS51186">
    <property type="entry name" value="GNAT"/>
    <property type="match status" value="1"/>
</dbReference>
<dbReference type="PANTHER" id="PTHR43626">
    <property type="entry name" value="ACYL-COA N-ACYLTRANSFERASE"/>
    <property type="match status" value="1"/>
</dbReference>
<evidence type="ECO:0000259" key="3">
    <source>
        <dbReference type="PROSITE" id="PS51186"/>
    </source>
</evidence>
<proteinExistence type="predicted"/>
<keyword evidence="5" id="KW-1185">Reference proteome</keyword>
<dbReference type="InterPro" id="IPR016181">
    <property type="entry name" value="Acyl_CoA_acyltransferase"/>
</dbReference>
<evidence type="ECO:0000313" key="4">
    <source>
        <dbReference type="EMBL" id="MFC6835573.1"/>
    </source>
</evidence>
<keyword evidence="1 4" id="KW-0808">Transferase</keyword>
<organism evidence="4 5">
    <name type="scientific">Halomarina ordinaria</name>
    <dbReference type="NCBI Taxonomy" id="3033939"/>
    <lineage>
        <taxon>Archaea</taxon>
        <taxon>Methanobacteriati</taxon>
        <taxon>Methanobacteriota</taxon>
        <taxon>Stenosarchaea group</taxon>
        <taxon>Halobacteria</taxon>
        <taxon>Halobacteriales</taxon>
        <taxon>Natronomonadaceae</taxon>
        <taxon>Halomarina</taxon>
    </lineage>
</organism>
<dbReference type="EC" id="2.3.-.-" evidence="4"/>
<keyword evidence="2 4" id="KW-0012">Acyltransferase</keyword>
<sequence>MAYVALRERAGLGARTVAAAERGLPNSVHAVTVRADGDLVAMGRLVGDDGCFYQVVDIAVDPAHQGKGLGSRVVADLLAYLRSNAPSTAYVSLVADVEGYYERFGFERLRENQYGMALTVE</sequence>
<reference evidence="4 5" key="1">
    <citation type="journal article" date="2019" name="Int. J. Syst. Evol. Microbiol.">
        <title>The Global Catalogue of Microorganisms (GCM) 10K type strain sequencing project: providing services to taxonomists for standard genome sequencing and annotation.</title>
        <authorList>
            <consortium name="The Broad Institute Genomics Platform"/>
            <consortium name="The Broad Institute Genome Sequencing Center for Infectious Disease"/>
            <person name="Wu L."/>
            <person name="Ma J."/>
        </authorList>
    </citation>
    <scope>NUCLEOTIDE SEQUENCE [LARGE SCALE GENOMIC DNA]</scope>
    <source>
        <strain evidence="4 5">PSRA2</strain>
    </source>
</reference>
<feature type="domain" description="N-acetyltransferase" evidence="3">
    <location>
        <begin position="1"/>
        <end position="121"/>
    </location>
</feature>
<dbReference type="AlphaFoldDB" id="A0ABD5U5Z3"/>
<dbReference type="Pfam" id="PF00583">
    <property type="entry name" value="Acetyltransf_1"/>
    <property type="match status" value="1"/>
</dbReference>
<name>A0ABD5U5Z3_9EURY</name>
<evidence type="ECO:0000256" key="2">
    <source>
        <dbReference type="ARBA" id="ARBA00023315"/>
    </source>
</evidence>
<dbReference type="EMBL" id="JBHSXM010000001">
    <property type="protein sequence ID" value="MFC6835573.1"/>
    <property type="molecule type" value="Genomic_DNA"/>
</dbReference>
<dbReference type="SUPFAM" id="SSF55729">
    <property type="entry name" value="Acyl-CoA N-acyltransferases (Nat)"/>
    <property type="match status" value="1"/>
</dbReference>
<gene>
    <name evidence="4" type="ORF">ACFQHK_03510</name>
</gene>
<dbReference type="CDD" id="cd04301">
    <property type="entry name" value="NAT_SF"/>
    <property type="match status" value="1"/>
</dbReference>
<dbReference type="GO" id="GO:0016746">
    <property type="term" value="F:acyltransferase activity"/>
    <property type="evidence" value="ECO:0007669"/>
    <property type="project" value="UniProtKB-KW"/>
</dbReference>
<protein>
    <submittedName>
        <fullName evidence="4">GNAT family N-acetyltransferase</fullName>
        <ecNumber evidence="4">2.3.-.-</ecNumber>
    </submittedName>
</protein>
<dbReference type="Proteomes" id="UP001596406">
    <property type="component" value="Unassembled WGS sequence"/>
</dbReference>
<evidence type="ECO:0000256" key="1">
    <source>
        <dbReference type="ARBA" id="ARBA00022679"/>
    </source>
</evidence>
<dbReference type="InterPro" id="IPR000182">
    <property type="entry name" value="GNAT_dom"/>
</dbReference>
<dbReference type="RefSeq" id="WP_304447271.1">
    <property type="nucleotide sequence ID" value="NZ_JARRAH010000001.1"/>
</dbReference>
<dbReference type="PANTHER" id="PTHR43626:SF4">
    <property type="entry name" value="GCN5-RELATED N-ACETYLTRANSFERASE 2, CHLOROPLASTIC"/>
    <property type="match status" value="1"/>
</dbReference>
<evidence type="ECO:0000313" key="5">
    <source>
        <dbReference type="Proteomes" id="UP001596406"/>
    </source>
</evidence>
<accession>A0ABD5U5Z3</accession>
<comment type="caution">
    <text evidence="4">The sequence shown here is derived from an EMBL/GenBank/DDBJ whole genome shotgun (WGS) entry which is preliminary data.</text>
</comment>
<dbReference type="InterPro" id="IPR045039">
    <property type="entry name" value="NSI-like"/>
</dbReference>
<dbReference type="Gene3D" id="3.40.630.30">
    <property type="match status" value="1"/>
</dbReference>